<evidence type="ECO:0000256" key="6">
    <source>
        <dbReference type="ARBA" id="ARBA00022970"/>
    </source>
</evidence>
<feature type="transmembrane region" description="Helical" evidence="9">
    <location>
        <begin position="17"/>
        <end position="35"/>
    </location>
</feature>
<evidence type="ECO:0000256" key="2">
    <source>
        <dbReference type="ARBA" id="ARBA00010072"/>
    </source>
</evidence>
<evidence type="ECO:0000256" key="1">
    <source>
        <dbReference type="ARBA" id="ARBA00004429"/>
    </source>
</evidence>
<name>A0A1C2DJ92_9HYPH</name>
<dbReference type="SUPFAM" id="SSF161098">
    <property type="entry name" value="MetI-like"/>
    <property type="match status" value="2"/>
</dbReference>
<evidence type="ECO:0000259" key="10">
    <source>
        <dbReference type="PROSITE" id="PS50928"/>
    </source>
</evidence>
<comment type="subcellular location">
    <subcellularLocation>
        <location evidence="1">Cell inner membrane</location>
        <topology evidence="1">Multi-pass membrane protein</topology>
    </subcellularLocation>
    <subcellularLocation>
        <location evidence="9">Cell membrane</location>
        <topology evidence="9">Multi-pass membrane protein</topology>
    </subcellularLocation>
</comment>
<feature type="transmembrane region" description="Helical" evidence="9">
    <location>
        <begin position="209"/>
        <end position="229"/>
    </location>
</feature>
<evidence type="ECO:0000313" key="11">
    <source>
        <dbReference type="EMBL" id="OCX14841.1"/>
    </source>
</evidence>
<dbReference type="GO" id="GO:0043190">
    <property type="term" value="C:ATP-binding cassette (ABC) transporter complex"/>
    <property type="evidence" value="ECO:0007669"/>
    <property type="project" value="InterPro"/>
</dbReference>
<dbReference type="CDD" id="cd06261">
    <property type="entry name" value="TM_PBP2"/>
    <property type="match status" value="1"/>
</dbReference>
<evidence type="ECO:0000256" key="3">
    <source>
        <dbReference type="ARBA" id="ARBA00022448"/>
    </source>
</evidence>
<organism evidence="11 12">
    <name type="scientific">Mesorhizobium hungaricum</name>
    <dbReference type="NCBI Taxonomy" id="1566387"/>
    <lineage>
        <taxon>Bacteria</taxon>
        <taxon>Pseudomonadati</taxon>
        <taxon>Pseudomonadota</taxon>
        <taxon>Alphaproteobacteria</taxon>
        <taxon>Hyphomicrobiales</taxon>
        <taxon>Phyllobacteriaceae</taxon>
        <taxon>Mesorhizobium</taxon>
    </lineage>
</organism>
<evidence type="ECO:0000256" key="4">
    <source>
        <dbReference type="ARBA" id="ARBA00022475"/>
    </source>
</evidence>
<feature type="transmembrane region" description="Helical" evidence="9">
    <location>
        <begin position="89"/>
        <end position="109"/>
    </location>
</feature>
<dbReference type="PROSITE" id="PS50928">
    <property type="entry name" value="ABC_TM1"/>
    <property type="match status" value="1"/>
</dbReference>
<evidence type="ECO:0000313" key="12">
    <source>
        <dbReference type="Proteomes" id="UP000094412"/>
    </source>
</evidence>
<dbReference type="GO" id="GO:0022857">
    <property type="term" value="F:transmembrane transporter activity"/>
    <property type="evidence" value="ECO:0007669"/>
    <property type="project" value="InterPro"/>
</dbReference>
<evidence type="ECO:0000256" key="8">
    <source>
        <dbReference type="ARBA" id="ARBA00023136"/>
    </source>
</evidence>
<evidence type="ECO:0000256" key="9">
    <source>
        <dbReference type="RuleBase" id="RU363032"/>
    </source>
</evidence>
<feature type="transmembrane region" description="Helical" evidence="9">
    <location>
        <begin position="129"/>
        <end position="146"/>
    </location>
</feature>
<dbReference type="AlphaFoldDB" id="A0A1C2DJ92"/>
<evidence type="ECO:0000256" key="5">
    <source>
        <dbReference type="ARBA" id="ARBA00022692"/>
    </source>
</evidence>
<dbReference type="InterPro" id="IPR000515">
    <property type="entry name" value="MetI-like"/>
</dbReference>
<dbReference type="EMBL" id="MDEO01000035">
    <property type="protein sequence ID" value="OCX14841.1"/>
    <property type="molecule type" value="Genomic_DNA"/>
</dbReference>
<accession>A0A1C2DJ92</accession>
<keyword evidence="5 9" id="KW-0812">Transmembrane</keyword>
<keyword evidence="7 9" id="KW-1133">Transmembrane helix</keyword>
<feature type="transmembrane region" description="Helical" evidence="9">
    <location>
        <begin position="357"/>
        <end position="378"/>
    </location>
</feature>
<keyword evidence="8 9" id="KW-0472">Membrane</keyword>
<sequence length="387" mass="41893">MTTVLTGLLRDQRVREWSYQLLCVGAVLAVAWYLFDNALTNLSKQDIATGFGYLGREAGFIISDTPIAYEPTDTYGRALLVGILNTVKVALLATILATIIGVAVGVARLSKNPLLARLMLAYVEALRNVPLLLYLFLWYAVIIFTLPPVKQAVMLLPGVFISNSGLVVPAMVWKSGFWEVAAALGVGFAAAITWQFYVRRTRIATGEALPGWPLALLFLVIPLAGVLAFGNADWTFDPPVLGRFRLTGGSHLKPEFVALLIGLTLGASASIAEIVRSGILSIGRGQSEAAAALGLSQGRIMRLVVLPQAFRVIVPPLTNIYLTTFKNSSLAIAIGYPDLVMVSNTIMNQTGQAIEPIALFMLVYLVLSIAISLIMNWYNARVALKER</sequence>
<feature type="transmembrane region" description="Helical" evidence="9">
    <location>
        <begin position="178"/>
        <end position="197"/>
    </location>
</feature>
<dbReference type="InterPro" id="IPR010065">
    <property type="entry name" value="AA_ABC_transptr_permease_3TM"/>
</dbReference>
<keyword evidence="3 9" id="KW-0813">Transport</keyword>
<comment type="similarity">
    <text evidence="2">Belongs to the binding-protein-dependent transport system permease family. HisMQ subfamily.</text>
</comment>
<reference evidence="11 12" key="1">
    <citation type="submission" date="2016-08" db="EMBL/GenBank/DDBJ databases">
        <title>Whole genome sequence of Mesorhizobium sp. strain UASWS1009 isolated from industrial sewage.</title>
        <authorList>
            <person name="Crovadore J."/>
            <person name="Calmin G."/>
            <person name="Chablais R."/>
            <person name="Cochard B."/>
            <person name="Lefort F."/>
        </authorList>
    </citation>
    <scope>NUCLEOTIDE SEQUENCE [LARGE SCALE GENOMIC DNA]</scope>
    <source>
        <strain evidence="11 12">UASWS1009</strain>
    </source>
</reference>
<dbReference type="NCBIfam" id="TIGR01726">
    <property type="entry name" value="HEQRo_perm_3TM"/>
    <property type="match status" value="1"/>
</dbReference>
<dbReference type="RefSeq" id="WP_024925176.1">
    <property type="nucleotide sequence ID" value="NZ_MDEO01000035.1"/>
</dbReference>
<comment type="caution">
    <text evidence="11">The sequence shown here is derived from an EMBL/GenBank/DDBJ whole genome shotgun (WGS) entry which is preliminary data.</text>
</comment>
<gene>
    <name evidence="11" type="ORF">QV13_20755</name>
</gene>
<keyword evidence="12" id="KW-1185">Reference proteome</keyword>
<protein>
    <submittedName>
        <fullName evidence="11">Amino acid ABC transporter permease</fullName>
    </submittedName>
</protein>
<evidence type="ECO:0000256" key="7">
    <source>
        <dbReference type="ARBA" id="ARBA00022989"/>
    </source>
</evidence>
<dbReference type="InterPro" id="IPR043429">
    <property type="entry name" value="ArtM/GltK/GlnP/TcyL/YhdX-like"/>
</dbReference>
<proteinExistence type="inferred from homology"/>
<feature type="domain" description="ABC transmembrane type-1" evidence="10">
    <location>
        <begin position="83"/>
        <end position="375"/>
    </location>
</feature>
<dbReference type="STRING" id="1566387.QV13_20755"/>
<keyword evidence="4" id="KW-1003">Cell membrane</keyword>
<dbReference type="PANTHER" id="PTHR30614">
    <property type="entry name" value="MEMBRANE COMPONENT OF AMINO ACID ABC TRANSPORTER"/>
    <property type="match status" value="1"/>
</dbReference>
<keyword evidence="6" id="KW-0029">Amino-acid transport</keyword>
<dbReference type="GO" id="GO:0006865">
    <property type="term" value="P:amino acid transport"/>
    <property type="evidence" value="ECO:0007669"/>
    <property type="project" value="UniProtKB-KW"/>
</dbReference>
<dbReference type="Pfam" id="PF00528">
    <property type="entry name" value="BPD_transp_1"/>
    <property type="match status" value="1"/>
</dbReference>
<dbReference type="Gene3D" id="1.10.3720.10">
    <property type="entry name" value="MetI-like"/>
    <property type="match status" value="2"/>
</dbReference>
<dbReference type="InterPro" id="IPR035906">
    <property type="entry name" value="MetI-like_sf"/>
</dbReference>
<dbReference type="Proteomes" id="UP000094412">
    <property type="component" value="Unassembled WGS sequence"/>
</dbReference>
<dbReference type="OrthoDB" id="9808531at2"/>
<feature type="transmembrane region" description="Helical" evidence="9">
    <location>
        <begin position="256"/>
        <end position="275"/>
    </location>
</feature>
<dbReference type="PANTHER" id="PTHR30614:SF37">
    <property type="entry name" value="AMINO-ACID ABC TRANSPORTER PERMEASE PROTEIN YHDX-RELATED"/>
    <property type="match status" value="1"/>
</dbReference>